<gene>
    <name evidence="1" type="ORF">NHN17_22410</name>
</gene>
<evidence type="ECO:0008006" key="3">
    <source>
        <dbReference type="Google" id="ProtNLM"/>
    </source>
</evidence>
<reference evidence="1 2" key="1">
    <citation type="submission" date="2022-07" db="EMBL/GenBank/DDBJ databases">
        <title>Photobacterium pectinilyticum sp. nov., a marine bacterium isolated from surface seawater of Qingdao offshore.</title>
        <authorList>
            <person name="Wang X."/>
        </authorList>
    </citation>
    <scope>NUCLEOTIDE SEQUENCE [LARGE SCALE GENOMIC DNA]</scope>
    <source>
        <strain evidence="1 2">ZSDE20</strain>
    </source>
</reference>
<accession>A0ABT1N7S3</accession>
<organism evidence="1 2">
    <name type="scientific">Photobacterium pectinilyticum</name>
    <dbReference type="NCBI Taxonomy" id="2906793"/>
    <lineage>
        <taxon>Bacteria</taxon>
        <taxon>Pseudomonadati</taxon>
        <taxon>Pseudomonadota</taxon>
        <taxon>Gammaproteobacteria</taxon>
        <taxon>Vibrionales</taxon>
        <taxon>Vibrionaceae</taxon>
        <taxon>Photobacterium</taxon>
    </lineage>
</organism>
<proteinExistence type="predicted"/>
<dbReference type="Proteomes" id="UP001524460">
    <property type="component" value="Unassembled WGS sequence"/>
</dbReference>
<name>A0ABT1N7S3_9GAMM</name>
<evidence type="ECO:0000313" key="2">
    <source>
        <dbReference type="Proteomes" id="UP001524460"/>
    </source>
</evidence>
<keyword evidence="2" id="KW-1185">Reference proteome</keyword>
<comment type="caution">
    <text evidence="1">The sequence shown here is derived from an EMBL/GenBank/DDBJ whole genome shotgun (WGS) entry which is preliminary data.</text>
</comment>
<dbReference type="EMBL" id="JANEYT010000089">
    <property type="protein sequence ID" value="MCQ1060800.1"/>
    <property type="molecule type" value="Genomic_DNA"/>
</dbReference>
<evidence type="ECO:0000313" key="1">
    <source>
        <dbReference type="EMBL" id="MCQ1060800.1"/>
    </source>
</evidence>
<dbReference type="RefSeq" id="WP_255044891.1">
    <property type="nucleotide sequence ID" value="NZ_JANEYT010000089.1"/>
</dbReference>
<protein>
    <recommendedName>
        <fullName evidence="3">Histidine kinase</fullName>
    </recommendedName>
</protein>
<sequence length="49" mass="5838">MNQEQREAQALLELLKLSQRDIEEGRTNTVSEVKERLKLRRDKLKAMKL</sequence>